<name>A0ABS3UK87_9ACTN</name>
<protein>
    <submittedName>
        <fullName evidence="1">Uncharacterized protein</fullName>
    </submittedName>
</protein>
<organism evidence="1 2">
    <name type="scientific">Actinoplanes flavus</name>
    <dbReference type="NCBI Taxonomy" id="2820290"/>
    <lineage>
        <taxon>Bacteria</taxon>
        <taxon>Bacillati</taxon>
        <taxon>Actinomycetota</taxon>
        <taxon>Actinomycetes</taxon>
        <taxon>Micromonosporales</taxon>
        <taxon>Micromonosporaceae</taxon>
        <taxon>Actinoplanes</taxon>
    </lineage>
</organism>
<dbReference type="EMBL" id="JAGFNS010000010">
    <property type="protein sequence ID" value="MBO3739184.1"/>
    <property type="molecule type" value="Genomic_DNA"/>
</dbReference>
<sequence length="152" mass="16908">MAVRGGDEGTPEYNGADVPCLQLLALDAVRPDGTAVNITTYQNDLSFGLWANAGAVCEGDDWSRGYRRRALTELPTGPIREVEVYLDDDVLAEVRLRIADRELLLVAGESYEDWSGGLEWRRLDESVLVFTDPGEAEELRWVPSRGLLRRIG</sequence>
<gene>
    <name evidence="1" type="ORF">J5X75_16780</name>
</gene>
<evidence type="ECO:0000313" key="2">
    <source>
        <dbReference type="Proteomes" id="UP000679690"/>
    </source>
</evidence>
<proteinExistence type="predicted"/>
<accession>A0ABS3UK87</accession>
<evidence type="ECO:0000313" key="1">
    <source>
        <dbReference type="EMBL" id="MBO3739184.1"/>
    </source>
</evidence>
<keyword evidence="2" id="KW-1185">Reference proteome</keyword>
<dbReference type="Proteomes" id="UP000679690">
    <property type="component" value="Unassembled WGS sequence"/>
</dbReference>
<comment type="caution">
    <text evidence="1">The sequence shown here is derived from an EMBL/GenBank/DDBJ whole genome shotgun (WGS) entry which is preliminary data.</text>
</comment>
<reference evidence="1 2" key="1">
    <citation type="submission" date="2021-03" db="EMBL/GenBank/DDBJ databases">
        <title>Actinoplanes flavus sp. nov., a novel actinomycete isolated from Coconut Palm rhizosphere soil.</title>
        <authorList>
            <person name="Luo X."/>
        </authorList>
    </citation>
    <scope>NUCLEOTIDE SEQUENCE [LARGE SCALE GENOMIC DNA]</scope>
    <source>
        <strain evidence="1 2">NEAU-H7</strain>
    </source>
</reference>